<dbReference type="InterPro" id="IPR044968">
    <property type="entry name" value="PRD1"/>
</dbReference>
<dbReference type="GO" id="GO:0042138">
    <property type="term" value="P:meiotic DNA double-strand break formation"/>
    <property type="evidence" value="ECO:0007669"/>
    <property type="project" value="InterPro"/>
</dbReference>
<evidence type="ECO:0000313" key="1">
    <source>
        <dbReference type="EMBL" id="KAK1381125.1"/>
    </source>
</evidence>
<sequence length="1301" mass="144971">MHASFVVSDHHNRHFSTVSTPSPPCSQGHTASLNLSTLEGGSICLLCLSNLISTPNSPTLHVSYALSQLSLALSQTQFLKCLLTFHPHFLVSPLVACLAAFDDEAIAKQVVEIVVEMCRLGDESVYGEFVARVSDRVSSGALNWSRRQVFMLHCLGVLLDHQNCNPCNNIKDKESLALNLVSGLQLPSEEIRGEILFVLYKILILQNTFKDDNGPDAFITCGPKLLRLSLEALMKTESDDVRLNCIALLSVLAQRGFFESAYGIDISSGDAYEDDNFMETNQLSDRSMMTRLFAEAIKGPLLSSDNQVQTATLHLTFLYLSREDSSGKEVHVLVEENIADYVFEILRLSGCKDSLVNTCLQVLDLLSSAEQVFKPRLAIGFTSLLPVLHYVSDVPFHPVQPQTIKLIMNCVSNCPGILSISHVEEISLVLAGMLKKHIDGDTGMLPETFTLACSLLVALMKSPSCHEASTFALTLQDASRHAILNCLSMYGRHPRQFLHSLYLLKEAYAYGCERNTNTSYMELRNCILEVCKTHLLPWFVTAISDMEEDMVLGVLESFHAILLQDIDTKPKDFAHILLSSSWFSFSFGCLGLFPAERMKWRVHLMSSSLVDVLLGNDSGQPIRDAASHLPSDPIEMLYLLGQKSSHNLESISCQSAILLILYTSSLNDDRLADDKLVLASLEQYILLNNGELLYGAAKSATIEILVNLYGLYRSLAKMSYQIPYSPEAERILFHLASEKDWDLLSTRIHFKSLKWLFQQEKMCKLLSGQILKLCRCNSSAASHIILHVNNSQRLDVFTLAELVASEDNFSATLLVYLLRELVEEGGQEDDTISVLNLIATIIDTRPGASDQLCLHGIGIAIENLYYHSRNASYPNTYMNTLKLIFRIFSSVHSKSISEDDSWLAVTMKMMDYLIATATADGWTHEGLMIIGILCLILHHSTNQALVGVSKSILLSSALVQKINKTIREACTNGPALTDHDEGTNVGASLIFLLLLNYFAFKSMHAVVPGNFYLLDLLDCSNVKEIYFISIPCHDLCRLIHFGSPPVKLVASYCLLELLTRISEEERIEPGKFTCNSNYLKSLIAVLEGMLHFSDIRVAMNCSLCLSIILGWQKQDILAQVFGRNNWCRLVIEELVMSLAVPCLASKSLPIHHKPAIHVAVALLKLQNVPQWMSSVFDDSSILGIVKNLSASNLSPEMVLLFRVLLTSGYLKAEQIAALNRLFQECRRRIYSQNGEEDSKEEQTVKLDFTTDGLGNACEFLINLMSCHSPTGNRSKEVQVRNKDLLEEIEMFSKDIMEEDVC</sequence>
<dbReference type="InterPro" id="IPR016024">
    <property type="entry name" value="ARM-type_fold"/>
</dbReference>
<dbReference type="EMBL" id="JAUIZM010000006">
    <property type="protein sequence ID" value="KAK1381125.1"/>
    <property type="molecule type" value="Genomic_DNA"/>
</dbReference>
<dbReference type="PANTHER" id="PTHR36379:SF1">
    <property type="entry name" value="PUTATIVE RECOMBINATION INITIATION DEFECT 1-RELATED"/>
    <property type="match status" value="1"/>
</dbReference>
<reference evidence="1" key="2">
    <citation type="submission" date="2023-05" db="EMBL/GenBank/DDBJ databases">
        <authorList>
            <person name="Schelkunov M.I."/>
        </authorList>
    </citation>
    <scope>NUCLEOTIDE SEQUENCE</scope>
    <source>
        <strain evidence="1">Hsosn_3</strain>
        <tissue evidence="1">Leaf</tissue>
    </source>
</reference>
<keyword evidence="2" id="KW-1185">Reference proteome</keyword>
<accession>A0AAD8I953</accession>
<comment type="caution">
    <text evidence="1">The sequence shown here is derived from an EMBL/GenBank/DDBJ whole genome shotgun (WGS) entry which is preliminary data.</text>
</comment>
<proteinExistence type="predicted"/>
<reference evidence="1" key="1">
    <citation type="submission" date="2023-02" db="EMBL/GenBank/DDBJ databases">
        <title>Genome of toxic invasive species Heracleum sosnowskyi carries increased number of genes despite the absence of recent whole-genome duplications.</title>
        <authorList>
            <person name="Schelkunov M."/>
            <person name="Shtratnikova V."/>
            <person name="Makarenko M."/>
            <person name="Klepikova A."/>
            <person name="Omelchenko D."/>
            <person name="Novikova G."/>
            <person name="Obukhova E."/>
            <person name="Bogdanov V."/>
            <person name="Penin A."/>
            <person name="Logacheva M."/>
        </authorList>
    </citation>
    <scope>NUCLEOTIDE SEQUENCE</scope>
    <source>
        <strain evidence="1">Hsosn_3</strain>
        <tissue evidence="1">Leaf</tissue>
    </source>
</reference>
<organism evidence="1 2">
    <name type="scientific">Heracleum sosnowskyi</name>
    <dbReference type="NCBI Taxonomy" id="360622"/>
    <lineage>
        <taxon>Eukaryota</taxon>
        <taxon>Viridiplantae</taxon>
        <taxon>Streptophyta</taxon>
        <taxon>Embryophyta</taxon>
        <taxon>Tracheophyta</taxon>
        <taxon>Spermatophyta</taxon>
        <taxon>Magnoliopsida</taxon>
        <taxon>eudicotyledons</taxon>
        <taxon>Gunneridae</taxon>
        <taxon>Pentapetalae</taxon>
        <taxon>asterids</taxon>
        <taxon>campanulids</taxon>
        <taxon>Apiales</taxon>
        <taxon>Apiaceae</taxon>
        <taxon>Apioideae</taxon>
        <taxon>apioid superclade</taxon>
        <taxon>Tordylieae</taxon>
        <taxon>Tordyliinae</taxon>
        <taxon>Heracleum</taxon>
    </lineage>
</organism>
<dbReference type="PANTHER" id="PTHR36379">
    <property type="entry name" value="PROTEIN PRD1"/>
    <property type="match status" value="1"/>
</dbReference>
<name>A0AAD8I953_9APIA</name>
<dbReference type="Proteomes" id="UP001237642">
    <property type="component" value="Unassembled WGS sequence"/>
</dbReference>
<evidence type="ECO:0000313" key="2">
    <source>
        <dbReference type="Proteomes" id="UP001237642"/>
    </source>
</evidence>
<gene>
    <name evidence="1" type="ORF">POM88_027869</name>
</gene>
<protein>
    <submittedName>
        <fullName evidence="1">Recombination initiation defect 1</fullName>
    </submittedName>
</protein>
<dbReference type="SUPFAM" id="SSF48371">
    <property type="entry name" value="ARM repeat"/>
    <property type="match status" value="1"/>
</dbReference>